<dbReference type="AlphaFoldDB" id="A0AAD9A8R0"/>
<organism evidence="2 3">
    <name type="scientific">Colletotrichum chrysophilum</name>
    <dbReference type="NCBI Taxonomy" id="1836956"/>
    <lineage>
        <taxon>Eukaryota</taxon>
        <taxon>Fungi</taxon>
        <taxon>Dikarya</taxon>
        <taxon>Ascomycota</taxon>
        <taxon>Pezizomycotina</taxon>
        <taxon>Sordariomycetes</taxon>
        <taxon>Hypocreomycetidae</taxon>
        <taxon>Glomerellales</taxon>
        <taxon>Glomerellaceae</taxon>
        <taxon>Colletotrichum</taxon>
        <taxon>Colletotrichum gloeosporioides species complex</taxon>
    </lineage>
</organism>
<protein>
    <submittedName>
        <fullName evidence="2">Uncharacterized protein</fullName>
    </submittedName>
</protein>
<sequence>MLPVSRCTQLLEASSGGCRQQSFLPTGTSFFPVLSNWDFTESPTGRAPAGYLPATPYSSGRHRGSRKPISPDNHTTSTMPETSVSEAALAAVPDEVRWCLRCLGWYAGEFKGNRGQFCQDVDFACSGAVGGPDEKCARCPPTAKHTCLTIPDSVWKLAREIIARRRAMVDFEKKNPMRDVSAAVSTLVVSCLARRYN</sequence>
<comment type="caution">
    <text evidence="2">The sequence shown here is derived from an EMBL/GenBank/DDBJ whole genome shotgun (WGS) entry which is preliminary data.</text>
</comment>
<evidence type="ECO:0000313" key="2">
    <source>
        <dbReference type="EMBL" id="KAK1842500.1"/>
    </source>
</evidence>
<evidence type="ECO:0000313" key="3">
    <source>
        <dbReference type="Proteomes" id="UP001243330"/>
    </source>
</evidence>
<gene>
    <name evidence="2" type="ORF">CCHR01_14883</name>
</gene>
<name>A0AAD9A8R0_9PEZI</name>
<evidence type="ECO:0000256" key="1">
    <source>
        <dbReference type="SAM" id="MobiDB-lite"/>
    </source>
</evidence>
<dbReference type="Proteomes" id="UP001243330">
    <property type="component" value="Unassembled WGS sequence"/>
</dbReference>
<proteinExistence type="predicted"/>
<dbReference type="EMBL" id="JAQOWY010000410">
    <property type="protein sequence ID" value="KAK1842500.1"/>
    <property type="molecule type" value="Genomic_DNA"/>
</dbReference>
<accession>A0AAD9A8R0</accession>
<reference evidence="2" key="1">
    <citation type="submission" date="2023-01" db="EMBL/GenBank/DDBJ databases">
        <title>Colletotrichum chrysophilum M932 genome sequence.</title>
        <authorList>
            <person name="Baroncelli R."/>
        </authorList>
    </citation>
    <scope>NUCLEOTIDE SEQUENCE</scope>
    <source>
        <strain evidence="2">M932</strain>
    </source>
</reference>
<keyword evidence="3" id="KW-1185">Reference proteome</keyword>
<feature type="region of interest" description="Disordered" evidence="1">
    <location>
        <begin position="45"/>
        <end position="80"/>
    </location>
</feature>